<evidence type="ECO:0000313" key="1">
    <source>
        <dbReference type="EMBL" id="QNO55984.1"/>
    </source>
</evidence>
<sequence>MKKIGINEYVILLIKNNLAYYLAERKRLGEGKEGDDIFCLELIQNVYERIYKFPNLRSTYLDSYIFVKKQFKL</sequence>
<proteinExistence type="predicted"/>
<dbReference type="EMBL" id="MT631637">
    <property type="protein sequence ID" value="QNO55984.1"/>
    <property type="molecule type" value="Genomic_DNA"/>
</dbReference>
<gene>
    <name evidence="1" type="ORF">KICHMFME_00008</name>
</gene>
<accession>A0A7G9Z6V0</accession>
<dbReference type="AlphaFoldDB" id="A0A7G9Z6V0"/>
<name>A0A7G9Z6V0_9EURY</name>
<protein>
    <submittedName>
        <fullName evidence="1">Uncharacterized protein</fullName>
    </submittedName>
</protein>
<organism evidence="1">
    <name type="scientific">Candidatus Methanophaga sp. ANME-1 ERB7</name>
    <dbReference type="NCBI Taxonomy" id="2759913"/>
    <lineage>
        <taxon>Archaea</taxon>
        <taxon>Methanobacteriati</taxon>
        <taxon>Methanobacteriota</taxon>
        <taxon>Stenosarchaea group</taxon>
        <taxon>Methanomicrobia</taxon>
        <taxon>Candidatus Methanophagales</taxon>
        <taxon>Candidatus Methanophagaceae</taxon>
        <taxon>Candidatus Methanophaga</taxon>
    </lineage>
</organism>
<reference evidence="1" key="1">
    <citation type="submission" date="2020-06" db="EMBL/GenBank/DDBJ databases">
        <title>Unique genomic features of the anaerobic methanotrophic archaea.</title>
        <authorList>
            <person name="Chadwick G.L."/>
            <person name="Skennerton C.T."/>
            <person name="Laso-Perez R."/>
            <person name="Leu A.O."/>
            <person name="Speth D.R."/>
            <person name="Yu H."/>
            <person name="Morgan-Lang C."/>
            <person name="Hatzenpichler R."/>
            <person name="Goudeau D."/>
            <person name="Malmstrom R."/>
            <person name="Brazelton W.J."/>
            <person name="Woyke T."/>
            <person name="Hallam S.J."/>
            <person name="Tyson G.W."/>
            <person name="Wegener G."/>
            <person name="Boetius A."/>
            <person name="Orphan V."/>
        </authorList>
    </citation>
    <scope>NUCLEOTIDE SEQUENCE</scope>
</reference>